<dbReference type="Gene3D" id="3.30.450.40">
    <property type="match status" value="1"/>
</dbReference>
<comment type="caution">
    <text evidence="4">The sequence shown here is derived from an EMBL/GenBank/DDBJ whole genome shotgun (WGS) entry which is preliminary data.</text>
</comment>
<dbReference type="AlphaFoldDB" id="A0A9X3EWX0"/>
<dbReference type="Gene3D" id="3.30.750.24">
    <property type="entry name" value="STAS domain"/>
    <property type="match status" value="1"/>
</dbReference>
<dbReference type="PANTHER" id="PTHR33745">
    <property type="entry name" value="RSBT ANTAGONIST PROTEIN RSBS-RELATED"/>
    <property type="match status" value="1"/>
</dbReference>
<dbReference type="PROSITE" id="PS50801">
    <property type="entry name" value="STAS"/>
    <property type="match status" value="1"/>
</dbReference>
<dbReference type="InterPro" id="IPR000014">
    <property type="entry name" value="PAS"/>
</dbReference>
<evidence type="ECO:0000313" key="4">
    <source>
        <dbReference type="EMBL" id="MCY1007686.1"/>
    </source>
</evidence>
<dbReference type="InterPro" id="IPR000700">
    <property type="entry name" value="PAS-assoc_C"/>
</dbReference>
<proteinExistence type="predicted"/>
<dbReference type="InterPro" id="IPR051932">
    <property type="entry name" value="Bact_StressResp_Reg"/>
</dbReference>
<dbReference type="Pfam" id="PF01740">
    <property type="entry name" value="STAS"/>
    <property type="match status" value="1"/>
</dbReference>
<feature type="domain" description="STAS" evidence="3">
    <location>
        <begin position="241"/>
        <end position="352"/>
    </location>
</feature>
<dbReference type="Pfam" id="PF13426">
    <property type="entry name" value="PAS_9"/>
    <property type="match status" value="1"/>
</dbReference>
<dbReference type="InterPro" id="IPR035965">
    <property type="entry name" value="PAS-like_dom_sf"/>
</dbReference>
<evidence type="ECO:0000259" key="2">
    <source>
        <dbReference type="PROSITE" id="PS50113"/>
    </source>
</evidence>
<evidence type="ECO:0000256" key="1">
    <source>
        <dbReference type="ARBA" id="ARBA00022553"/>
    </source>
</evidence>
<dbReference type="PROSITE" id="PS50113">
    <property type="entry name" value="PAC"/>
    <property type="match status" value="1"/>
</dbReference>
<name>A0A9X3EWX0_9BACT</name>
<protein>
    <submittedName>
        <fullName evidence="4">PAS domain-containing protein</fullName>
    </submittedName>
</protein>
<evidence type="ECO:0000259" key="3">
    <source>
        <dbReference type="PROSITE" id="PS50801"/>
    </source>
</evidence>
<keyword evidence="5" id="KW-1185">Reference proteome</keyword>
<dbReference type="RefSeq" id="WP_267770327.1">
    <property type="nucleotide sequence ID" value="NZ_JAPNKE010000002.1"/>
</dbReference>
<dbReference type="EMBL" id="JAPNKE010000002">
    <property type="protein sequence ID" value="MCY1007686.1"/>
    <property type="molecule type" value="Genomic_DNA"/>
</dbReference>
<dbReference type="InterPro" id="IPR002645">
    <property type="entry name" value="STAS_dom"/>
</dbReference>
<sequence length="358" mass="38127">MFVADVATDPRCGAARTALQAAGVAATAIVPLHCDALDVVGAVRLDFAEPRELVADERDVLGVLAHGLAAFLVARRHLLRQREALRALERERSTLNTILDHLPVGVFLAEAGTGKVLLVNNLGAEMLGRGVDPNAHQDNYQDVYQCMRVGLDEAMPAEELPLVQTLTTGQPRQGAMDIVRPTGDRVTIEVNSAPIHDGDGSMFAAVVAFTDVTERNRLEAERTSYRDELIRAQAQALAERSTPLVPLGDGVVAMPIVGTLDRERADQIVQTLLDGCAARKARVAILDVTGVPHADTAVAAALLRAAAAVRLLGVEPILTGIRPDVARALVGLDVDLKGLVTLSTLQDGILHAARGRRH</sequence>
<dbReference type="Proteomes" id="UP001150924">
    <property type="component" value="Unassembled WGS sequence"/>
</dbReference>
<feature type="domain" description="PAC" evidence="2">
    <location>
        <begin position="172"/>
        <end position="224"/>
    </location>
</feature>
<evidence type="ECO:0000313" key="5">
    <source>
        <dbReference type="Proteomes" id="UP001150924"/>
    </source>
</evidence>
<dbReference type="InterPro" id="IPR029016">
    <property type="entry name" value="GAF-like_dom_sf"/>
</dbReference>
<reference evidence="4" key="1">
    <citation type="submission" date="2022-11" db="EMBL/GenBank/DDBJ databases">
        <title>Minimal conservation of predation-associated metabolite biosynthetic gene clusters underscores biosynthetic potential of Myxococcota including descriptions for ten novel species: Archangium lansinium sp. nov., Myxococcus landrumus sp. nov., Nannocystis bai.</title>
        <authorList>
            <person name="Ahearne A."/>
            <person name="Stevens C."/>
            <person name="Phillips K."/>
        </authorList>
    </citation>
    <scope>NUCLEOTIDE SEQUENCE</scope>
    <source>
        <strain evidence="4">Na p29</strain>
    </source>
</reference>
<dbReference type="InterPro" id="IPR036513">
    <property type="entry name" value="STAS_dom_sf"/>
</dbReference>
<gene>
    <name evidence="4" type="ORF">OV079_19450</name>
</gene>
<dbReference type="Gene3D" id="3.30.450.20">
    <property type="entry name" value="PAS domain"/>
    <property type="match status" value="1"/>
</dbReference>
<organism evidence="4 5">
    <name type="scientific">Nannocystis pusilla</name>
    <dbReference type="NCBI Taxonomy" id="889268"/>
    <lineage>
        <taxon>Bacteria</taxon>
        <taxon>Pseudomonadati</taxon>
        <taxon>Myxococcota</taxon>
        <taxon>Polyangia</taxon>
        <taxon>Nannocystales</taxon>
        <taxon>Nannocystaceae</taxon>
        <taxon>Nannocystis</taxon>
    </lineage>
</organism>
<dbReference type="SUPFAM" id="SSF55781">
    <property type="entry name" value="GAF domain-like"/>
    <property type="match status" value="1"/>
</dbReference>
<dbReference type="PANTHER" id="PTHR33745:SF3">
    <property type="entry name" value="RSBT CO-ANTAGONIST PROTEIN RSBRC"/>
    <property type="match status" value="1"/>
</dbReference>
<accession>A0A9X3EWX0</accession>
<keyword evidence="1" id="KW-0597">Phosphoprotein</keyword>
<dbReference type="SUPFAM" id="SSF52091">
    <property type="entry name" value="SpoIIaa-like"/>
    <property type="match status" value="1"/>
</dbReference>
<dbReference type="SUPFAM" id="SSF55785">
    <property type="entry name" value="PYP-like sensor domain (PAS domain)"/>
    <property type="match status" value="1"/>
</dbReference>
<dbReference type="CDD" id="cd07041">
    <property type="entry name" value="STAS_RsbR_RsbS_like"/>
    <property type="match status" value="1"/>
</dbReference>